<organism evidence="2 3">
    <name type="scientific">Achaetomium macrosporum</name>
    <dbReference type="NCBI Taxonomy" id="79813"/>
    <lineage>
        <taxon>Eukaryota</taxon>
        <taxon>Fungi</taxon>
        <taxon>Dikarya</taxon>
        <taxon>Ascomycota</taxon>
        <taxon>Pezizomycotina</taxon>
        <taxon>Sordariomycetes</taxon>
        <taxon>Sordariomycetidae</taxon>
        <taxon>Sordariales</taxon>
        <taxon>Chaetomiaceae</taxon>
        <taxon>Achaetomium</taxon>
    </lineage>
</organism>
<evidence type="ECO:0000256" key="1">
    <source>
        <dbReference type="SAM" id="MobiDB-lite"/>
    </source>
</evidence>
<accession>A0AAN7C016</accession>
<sequence length="172" mass="18940">MEQSAHNTIRHNAQDDSDTQSAGALDEFDAPDLEEAADEHLPGNARSLEASESSSSPLENLPAELRDQLLMNAPDLATLRSLVHASPVMHAQYRSNRDRLLRACLHRELDGFFVDAYACVMSRVRALGPLRTDETITAFLDSYRGWLSYSAPSAPPGLVESVDPGYVRWMAA</sequence>
<reference evidence="2" key="2">
    <citation type="submission" date="2023-05" db="EMBL/GenBank/DDBJ databases">
        <authorList>
            <consortium name="Lawrence Berkeley National Laboratory"/>
            <person name="Steindorff A."/>
            <person name="Hensen N."/>
            <person name="Bonometti L."/>
            <person name="Westerberg I."/>
            <person name="Brannstrom I.O."/>
            <person name="Guillou S."/>
            <person name="Cros-Aarteil S."/>
            <person name="Calhoun S."/>
            <person name="Haridas S."/>
            <person name="Kuo A."/>
            <person name="Mondo S."/>
            <person name="Pangilinan J."/>
            <person name="Riley R."/>
            <person name="Labutti K."/>
            <person name="Andreopoulos B."/>
            <person name="Lipzen A."/>
            <person name="Chen C."/>
            <person name="Yanf M."/>
            <person name="Daum C."/>
            <person name="Ng V."/>
            <person name="Clum A."/>
            <person name="Ohm R."/>
            <person name="Martin F."/>
            <person name="Silar P."/>
            <person name="Natvig D."/>
            <person name="Lalanne C."/>
            <person name="Gautier V."/>
            <person name="Ament-Velasquez S.L."/>
            <person name="Kruys A."/>
            <person name="Hutchinson M.I."/>
            <person name="Powell A.J."/>
            <person name="Barry K."/>
            <person name="Miller A.N."/>
            <person name="Grigoriev I.V."/>
            <person name="Debuchy R."/>
            <person name="Gladieux P."/>
            <person name="Thoren M.H."/>
            <person name="Johannesson H."/>
        </authorList>
    </citation>
    <scope>NUCLEOTIDE SEQUENCE</scope>
    <source>
        <strain evidence="2">CBS 532.94</strain>
    </source>
</reference>
<comment type="caution">
    <text evidence="2">The sequence shown here is derived from an EMBL/GenBank/DDBJ whole genome shotgun (WGS) entry which is preliminary data.</text>
</comment>
<proteinExistence type="predicted"/>
<keyword evidence="3" id="KW-1185">Reference proteome</keyword>
<feature type="compositionally biased region" description="Polar residues" evidence="1">
    <location>
        <begin position="1"/>
        <end position="11"/>
    </location>
</feature>
<name>A0AAN7C016_9PEZI</name>
<evidence type="ECO:0000313" key="3">
    <source>
        <dbReference type="Proteomes" id="UP001303760"/>
    </source>
</evidence>
<protein>
    <submittedName>
        <fullName evidence="2">Uncharacterized protein</fullName>
    </submittedName>
</protein>
<feature type="region of interest" description="Disordered" evidence="1">
    <location>
        <begin position="1"/>
        <end position="58"/>
    </location>
</feature>
<dbReference type="EMBL" id="MU860892">
    <property type="protein sequence ID" value="KAK4232784.1"/>
    <property type="molecule type" value="Genomic_DNA"/>
</dbReference>
<feature type="non-terminal residue" evidence="2">
    <location>
        <position position="172"/>
    </location>
</feature>
<evidence type="ECO:0000313" key="2">
    <source>
        <dbReference type="EMBL" id="KAK4232784.1"/>
    </source>
</evidence>
<dbReference type="Proteomes" id="UP001303760">
    <property type="component" value="Unassembled WGS sequence"/>
</dbReference>
<feature type="compositionally biased region" description="Acidic residues" evidence="1">
    <location>
        <begin position="26"/>
        <end position="37"/>
    </location>
</feature>
<feature type="compositionally biased region" description="Low complexity" evidence="1">
    <location>
        <begin position="47"/>
        <end position="58"/>
    </location>
</feature>
<gene>
    <name evidence="2" type="ORF">C8A03DRAFT_39585</name>
</gene>
<reference evidence="2" key="1">
    <citation type="journal article" date="2023" name="Mol. Phylogenet. Evol.">
        <title>Genome-scale phylogeny and comparative genomics of the fungal order Sordariales.</title>
        <authorList>
            <person name="Hensen N."/>
            <person name="Bonometti L."/>
            <person name="Westerberg I."/>
            <person name="Brannstrom I.O."/>
            <person name="Guillou S."/>
            <person name="Cros-Aarteil S."/>
            <person name="Calhoun S."/>
            <person name="Haridas S."/>
            <person name="Kuo A."/>
            <person name="Mondo S."/>
            <person name="Pangilinan J."/>
            <person name="Riley R."/>
            <person name="LaButti K."/>
            <person name="Andreopoulos B."/>
            <person name="Lipzen A."/>
            <person name="Chen C."/>
            <person name="Yan M."/>
            <person name="Daum C."/>
            <person name="Ng V."/>
            <person name="Clum A."/>
            <person name="Steindorff A."/>
            <person name="Ohm R.A."/>
            <person name="Martin F."/>
            <person name="Silar P."/>
            <person name="Natvig D.O."/>
            <person name="Lalanne C."/>
            <person name="Gautier V."/>
            <person name="Ament-Velasquez S.L."/>
            <person name="Kruys A."/>
            <person name="Hutchinson M.I."/>
            <person name="Powell A.J."/>
            <person name="Barry K."/>
            <person name="Miller A.N."/>
            <person name="Grigoriev I.V."/>
            <person name="Debuchy R."/>
            <person name="Gladieux P."/>
            <person name="Hiltunen Thoren M."/>
            <person name="Johannesson H."/>
        </authorList>
    </citation>
    <scope>NUCLEOTIDE SEQUENCE</scope>
    <source>
        <strain evidence="2">CBS 532.94</strain>
    </source>
</reference>
<dbReference type="AlphaFoldDB" id="A0AAN7C016"/>